<accession>A0ACB8ATN9</accession>
<evidence type="ECO:0000313" key="2">
    <source>
        <dbReference type="Proteomes" id="UP000790377"/>
    </source>
</evidence>
<reference evidence="1" key="1">
    <citation type="journal article" date="2021" name="New Phytol.">
        <title>Evolutionary innovations through gain and loss of genes in the ectomycorrhizal Boletales.</title>
        <authorList>
            <person name="Wu G."/>
            <person name="Miyauchi S."/>
            <person name="Morin E."/>
            <person name="Kuo A."/>
            <person name="Drula E."/>
            <person name="Varga T."/>
            <person name="Kohler A."/>
            <person name="Feng B."/>
            <person name="Cao Y."/>
            <person name="Lipzen A."/>
            <person name="Daum C."/>
            <person name="Hundley H."/>
            <person name="Pangilinan J."/>
            <person name="Johnson J."/>
            <person name="Barry K."/>
            <person name="LaButti K."/>
            <person name="Ng V."/>
            <person name="Ahrendt S."/>
            <person name="Min B."/>
            <person name="Choi I.G."/>
            <person name="Park H."/>
            <person name="Plett J.M."/>
            <person name="Magnuson J."/>
            <person name="Spatafora J.W."/>
            <person name="Nagy L.G."/>
            <person name="Henrissat B."/>
            <person name="Grigoriev I.V."/>
            <person name="Yang Z.L."/>
            <person name="Xu J."/>
            <person name="Martin F.M."/>
        </authorList>
    </citation>
    <scope>NUCLEOTIDE SEQUENCE</scope>
    <source>
        <strain evidence="1">ATCC 28755</strain>
    </source>
</reference>
<sequence length="496" mass="54136">MIQTRPCTPSSSRIHLNNISSSSSPSLHSSPTTSHPSTPRTPQHNLSHTPNRSKLSPSQQYRAPPTLAMSLVLPAPHSPSARPSSRSERLLRDTLRRDARSRSRSRSHAPHDINNDDENEDEDEGDRFAHLQPSLLFRTARRNSAHAHGYVPDAAEAKSYSQLVRSTSLTARSRGASGSGSNTPSASASRQTIRRSHASLPTAIPRLSPPSRASTDRDATRRSKEKENEKDLFHAENCTSTHQQDAPHEAVLRSRLERVLSRGMKEMTRERERARRESVSTSAESSSPPSSLRSLSDSHASSGSTGLTAPDTHGESCTCACTCRALPTHPQSHDQRARSHRHTKSMSAAQPPPYPYPYQHATSTVASPLPKRSVTPVTTSPWMMTPLPPSPPLYPHSPNSPHSHHSQSSPRSPNLNSSSSPRSHPHSPHMPHTPSPRSKQQFDAHTASIACRQVSGYVSFASVAGLGAPAGMDDDSNGDDGESRGRGRKRGKWWVF</sequence>
<proteinExistence type="predicted"/>
<keyword evidence="2" id="KW-1185">Reference proteome</keyword>
<dbReference type="Proteomes" id="UP000790377">
    <property type="component" value="Unassembled WGS sequence"/>
</dbReference>
<gene>
    <name evidence="1" type="ORF">BJ138DRAFT_1121737</name>
</gene>
<protein>
    <submittedName>
        <fullName evidence="1">Uncharacterized protein</fullName>
    </submittedName>
</protein>
<name>A0ACB8ATN9_9AGAM</name>
<evidence type="ECO:0000313" key="1">
    <source>
        <dbReference type="EMBL" id="KAH7916632.1"/>
    </source>
</evidence>
<comment type="caution">
    <text evidence="1">The sequence shown here is derived from an EMBL/GenBank/DDBJ whole genome shotgun (WGS) entry which is preliminary data.</text>
</comment>
<organism evidence="1 2">
    <name type="scientific">Hygrophoropsis aurantiaca</name>
    <dbReference type="NCBI Taxonomy" id="72124"/>
    <lineage>
        <taxon>Eukaryota</taxon>
        <taxon>Fungi</taxon>
        <taxon>Dikarya</taxon>
        <taxon>Basidiomycota</taxon>
        <taxon>Agaricomycotina</taxon>
        <taxon>Agaricomycetes</taxon>
        <taxon>Agaricomycetidae</taxon>
        <taxon>Boletales</taxon>
        <taxon>Coniophorineae</taxon>
        <taxon>Hygrophoropsidaceae</taxon>
        <taxon>Hygrophoropsis</taxon>
    </lineage>
</organism>
<dbReference type="EMBL" id="MU267590">
    <property type="protein sequence ID" value="KAH7916632.1"/>
    <property type="molecule type" value="Genomic_DNA"/>
</dbReference>